<dbReference type="AlphaFoldDB" id="A0AAN9KTZ0"/>
<evidence type="ECO:0000313" key="2">
    <source>
        <dbReference type="EMBL" id="KAK7323845.1"/>
    </source>
</evidence>
<proteinExistence type="predicted"/>
<reference evidence="2 3" key="1">
    <citation type="submission" date="2024-01" db="EMBL/GenBank/DDBJ databases">
        <title>The genomes of 5 underutilized Papilionoideae crops provide insights into root nodulation and disease resistanc.</title>
        <authorList>
            <person name="Jiang F."/>
        </authorList>
    </citation>
    <scope>NUCLEOTIDE SEQUENCE [LARGE SCALE GENOMIC DNA]</scope>
    <source>
        <strain evidence="2">LVBAO_FW01</strain>
        <tissue evidence="2">Leaves</tissue>
    </source>
</reference>
<keyword evidence="3" id="KW-1185">Reference proteome</keyword>
<accession>A0AAN9KTZ0</accession>
<evidence type="ECO:0000256" key="1">
    <source>
        <dbReference type="SAM" id="MobiDB-lite"/>
    </source>
</evidence>
<feature type="region of interest" description="Disordered" evidence="1">
    <location>
        <begin position="1"/>
        <end position="37"/>
    </location>
</feature>
<name>A0AAN9KTZ0_CANGL</name>
<evidence type="ECO:0000313" key="3">
    <source>
        <dbReference type="Proteomes" id="UP001367508"/>
    </source>
</evidence>
<dbReference type="EMBL" id="JAYMYQ010000006">
    <property type="protein sequence ID" value="KAK7323845.1"/>
    <property type="molecule type" value="Genomic_DNA"/>
</dbReference>
<protein>
    <submittedName>
        <fullName evidence="2">Uncharacterized protein</fullName>
    </submittedName>
</protein>
<sequence>MSPPLDDNGVVSHDATNGNIELEMKTTGSSSGSSDVTVKGLELPVTSGQISSKVRVHWHEESGKWPHP</sequence>
<gene>
    <name evidence="2" type="ORF">VNO77_27341</name>
</gene>
<organism evidence="2 3">
    <name type="scientific">Canavalia gladiata</name>
    <name type="common">Sword bean</name>
    <name type="synonym">Dolichos gladiatus</name>
    <dbReference type="NCBI Taxonomy" id="3824"/>
    <lineage>
        <taxon>Eukaryota</taxon>
        <taxon>Viridiplantae</taxon>
        <taxon>Streptophyta</taxon>
        <taxon>Embryophyta</taxon>
        <taxon>Tracheophyta</taxon>
        <taxon>Spermatophyta</taxon>
        <taxon>Magnoliopsida</taxon>
        <taxon>eudicotyledons</taxon>
        <taxon>Gunneridae</taxon>
        <taxon>Pentapetalae</taxon>
        <taxon>rosids</taxon>
        <taxon>fabids</taxon>
        <taxon>Fabales</taxon>
        <taxon>Fabaceae</taxon>
        <taxon>Papilionoideae</taxon>
        <taxon>50 kb inversion clade</taxon>
        <taxon>NPAAA clade</taxon>
        <taxon>indigoferoid/millettioid clade</taxon>
        <taxon>Phaseoleae</taxon>
        <taxon>Canavalia</taxon>
    </lineage>
</organism>
<comment type="caution">
    <text evidence="2">The sequence shown here is derived from an EMBL/GenBank/DDBJ whole genome shotgun (WGS) entry which is preliminary data.</text>
</comment>
<dbReference type="Proteomes" id="UP001367508">
    <property type="component" value="Unassembled WGS sequence"/>
</dbReference>